<dbReference type="PANTHER" id="PTHR37325">
    <property type="entry name" value="OXIDOREDUCTASE 21 KDA SUBUNIT, PUTATIVE (AFU_ORTHOLOGUE AFUA_4G05910)-RELATED"/>
    <property type="match status" value="1"/>
</dbReference>
<keyword evidence="2" id="KW-1185">Reference proteome</keyword>
<dbReference type="EMBL" id="MVGC01000190">
    <property type="protein sequence ID" value="RJE22041.1"/>
    <property type="molecule type" value="Genomic_DNA"/>
</dbReference>
<dbReference type="PANTHER" id="PTHR37325:SF1">
    <property type="entry name" value="OXIDOREDUCTASE 21 KDA SUBUNIT, PUTATIVE (AFU_ORTHOLOGUE AFUA_4G05910)-RELATED"/>
    <property type="match status" value="1"/>
</dbReference>
<reference evidence="2" key="1">
    <citation type="submission" date="2017-02" db="EMBL/GenBank/DDBJ databases">
        <authorList>
            <person name="Tafer H."/>
            <person name="Lopandic K."/>
        </authorList>
    </citation>
    <scope>NUCLEOTIDE SEQUENCE [LARGE SCALE GENOMIC DNA]</scope>
    <source>
        <strain evidence="2">CBS 366.77</strain>
    </source>
</reference>
<dbReference type="STRING" id="2070753.A0A3A2ZYA4"/>
<dbReference type="CDD" id="cd22849">
    <property type="entry name" value="NuzM"/>
    <property type="match status" value="1"/>
</dbReference>
<protein>
    <submittedName>
        <fullName evidence="1">Nadh-ubiquinone oxidoreductase</fullName>
    </submittedName>
</protein>
<keyword evidence="1" id="KW-0830">Ubiquinone</keyword>
<dbReference type="OrthoDB" id="2093493at2759"/>
<dbReference type="Proteomes" id="UP000266188">
    <property type="component" value="Unassembled WGS sequence"/>
</dbReference>
<dbReference type="PIRSF" id="PIRSF022976">
    <property type="entry name" value="NADH_Oxi_21kDa"/>
    <property type="match status" value="1"/>
</dbReference>
<organism evidence="1 2">
    <name type="scientific">Aspergillus sclerotialis</name>
    <dbReference type="NCBI Taxonomy" id="2070753"/>
    <lineage>
        <taxon>Eukaryota</taxon>
        <taxon>Fungi</taxon>
        <taxon>Dikarya</taxon>
        <taxon>Ascomycota</taxon>
        <taxon>Pezizomycotina</taxon>
        <taxon>Eurotiomycetes</taxon>
        <taxon>Eurotiomycetidae</taxon>
        <taxon>Eurotiales</taxon>
        <taxon>Aspergillaceae</taxon>
        <taxon>Aspergillus</taxon>
        <taxon>Aspergillus subgen. Polypaecilum</taxon>
    </lineage>
</organism>
<comment type="caution">
    <text evidence="1">The sequence shown here is derived from an EMBL/GenBank/DDBJ whole genome shotgun (WGS) entry which is preliminary data.</text>
</comment>
<proteinExistence type="predicted"/>
<evidence type="ECO:0000313" key="1">
    <source>
        <dbReference type="EMBL" id="RJE22041.1"/>
    </source>
</evidence>
<dbReference type="InterPro" id="IPR016813">
    <property type="entry name" value="NADH_Ub_cplx-1_21kDa"/>
</dbReference>
<accession>A0A3A2ZYA4</accession>
<evidence type="ECO:0000313" key="2">
    <source>
        <dbReference type="Proteomes" id="UP000266188"/>
    </source>
</evidence>
<gene>
    <name evidence="1" type="ORF">PHISCL_05627</name>
</gene>
<dbReference type="AlphaFoldDB" id="A0A3A2ZYA4"/>
<name>A0A3A2ZYA4_9EURO</name>
<sequence>MAFLKAAKSASNAVAIYKKHTLQSTGIWERLRRLLSIDPNRSTGVPLNSQFRNPTPGALPPLSYDDPVTVPAGDIADNPYWKRDVRRSYPRLSTVNQADAVALLTVGSQAAPKDGVLQIGEAGNKQLATVKEQGEERGLAAFFDKDKNGFKNALSTSGLPPMPCNLNASASKYELGHDHGYPDKYAPIPPYMS</sequence>